<organism evidence="2 3">
    <name type="scientific">Paenibacillus psychroresistens</name>
    <dbReference type="NCBI Taxonomy" id="1778678"/>
    <lineage>
        <taxon>Bacteria</taxon>
        <taxon>Bacillati</taxon>
        <taxon>Bacillota</taxon>
        <taxon>Bacilli</taxon>
        <taxon>Bacillales</taxon>
        <taxon>Paenibacillaceae</taxon>
        <taxon>Paenibacillus</taxon>
    </lineage>
</organism>
<evidence type="ECO:0000313" key="3">
    <source>
        <dbReference type="Proteomes" id="UP000426246"/>
    </source>
</evidence>
<dbReference type="InterPro" id="IPR029068">
    <property type="entry name" value="Glyas_Bleomycin-R_OHBP_Dase"/>
</dbReference>
<dbReference type="EMBL" id="CP034235">
    <property type="protein sequence ID" value="QGQ96098.1"/>
    <property type="molecule type" value="Genomic_DNA"/>
</dbReference>
<dbReference type="Gene3D" id="3.10.180.10">
    <property type="entry name" value="2,3-Dihydroxybiphenyl 1,2-Dioxygenase, domain 1"/>
    <property type="match status" value="1"/>
</dbReference>
<dbReference type="Proteomes" id="UP000426246">
    <property type="component" value="Chromosome"/>
</dbReference>
<reference evidence="3" key="1">
    <citation type="submission" date="2018-11" db="EMBL/GenBank/DDBJ databases">
        <title>Complete genome sequence of Paenibacillus sp. ML311-T8.</title>
        <authorList>
            <person name="Nam Y.-D."/>
            <person name="Kang J."/>
            <person name="Chung W.-H."/>
            <person name="Park Y.S."/>
        </authorList>
    </citation>
    <scope>NUCLEOTIDE SEQUENCE [LARGE SCALE GENOMIC DNA]</scope>
    <source>
        <strain evidence="3">ML311-T8</strain>
    </source>
</reference>
<dbReference type="InterPro" id="IPR037523">
    <property type="entry name" value="VOC_core"/>
</dbReference>
<dbReference type="CDD" id="cd06587">
    <property type="entry name" value="VOC"/>
    <property type="match status" value="1"/>
</dbReference>
<gene>
    <name evidence="2" type="ORF">EHS13_15065</name>
</gene>
<protein>
    <submittedName>
        <fullName evidence="2">VOC family protein</fullName>
    </submittedName>
</protein>
<dbReference type="InterPro" id="IPR004360">
    <property type="entry name" value="Glyas_Fos-R_dOase_dom"/>
</dbReference>
<dbReference type="RefSeq" id="WP_155701136.1">
    <property type="nucleotide sequence ID" value="NZ_CP034235.1"/>
</dbReference>
<feature type="domain" description="VOC" evidence="1">
    <location>
        <begin position="7"/>
        <end position="122"/>
    </location>
</feature>
<dbReference type="SUPFAM" id="SSF54593">
    <property type="entry name" value="Glyoxalase/Bleomycin resistance protein/Dihydroxybiphenyl dioxygenase"/>
    <property type="match status" value="1"/>
</dbReference>
<evidence type="ECO:0000259" key="1">
    <source>
        <dbReference type="PROSITE" id="PS51819"/>
    </source>
</evidence>
<dbReference type="PROSITE" id="PS51819">
    <property type="entry name" value="VOC"/>
    <property type="match status" value="1"/>
</dbReference>
<name>A0A6B8RL53_9BACL</name>
<proteinExistence type="predicted"/>
<dbReference type="OrthoDB" id="291991at2"/>
<dbReference type="KEGG" id="ppsc:EHS13_15065"/>
<dbReference type="AlphaFoldDB" id="A0A6B8RL53"/>
<keyword evidence="3" id="KW-1185">Reference proteome</keyword>
<accession>A0A6B8RL53</accession>
<evidence type="ECO:0000313" key="2">
    <source>
        <dbReference type="EMBL" id="QGQ96098.1"/>
    </source>
</evidence>
<sequence>MGSLLEEIHFNDIPVTNLVRSMEWYQSILGFEIGFKNEEMCILKLEKGPVLALNISDGTSRANWSNEGKTKPIVGFTTQTIEVLHSHLRSNGVTVTDIHDEGMGWFFEFIDPDGNMFSVLKYN</sequence>
<dbReference type="Pfam" id="PF00903">
    <property type="entry name" value="Glyoxalase"/>
    <property type="match status" value="1"/>
</dbReference>